<dbReference type="InterPro" id="IPR003838">
    <property type="entry name" value="ABC3_permease_C"/>
</dbReference>
<organism evidence="9 10">
    <name type="scientific">Chryseosolibacter histidini</name>
    <dbReference type="NCBI Taxonomy" id="2782349"/>
    <lineage>
        <taxon>Bacteria</taxon>
        <taxon>Pseudomonadati</taxon>
        <taxon>Bacteroidota</taxon>
        <taxon>Cytophagia</taxon>
        <taxon>Cytophagales</taxon>
        <taxon>Chryseotaleaceae</taxon>
        <taxon>Chryseosolibacter</taxon>
    </lineage>
</organism>
<feature type="transmembrane region" description="Helical" evidence="6">
    <location>
        <begin position="443"/>
        <end position="467"/>
    </location>
</feature>
<evidence type="ECO:0000313" key="9">
    <source>
        <dbReference type="EMBL" id="MBT1698956.1"/>
    </source>
</evidence>
<evidence type="ECO:0000256" key="6">
    <source>
        <dbReference type="SAM" id="Phobius"/>
    </source>
</evidence>
<feature type="transmembrane region" description="Helical" evidence="6">
    <location>
        <begin position="21"/>
        <end position="41"/>
    </location>
</feature>
<feature type="transmembrane region" description="Helical" evidence="6">
    <location>
        <begin position="355"/>
        <end position="378"/>
    </location>
</feature>
<evidence type="ECO:0000259" key="7">
    <source>
        <dbReference type="Pfam" id="PF02687"/>
    </source>
</evidence>
<keyword evidence="3 6" id="KW-0812">Transmembrane</keyword>
<keyword evidence="4 6" id="KW-1133">Transmembrane helix</keyword>
<comment type="caution">
    <text evidence="9">The sequence shown here is derived from an EMBL/GenBank/DDBJ whole genome shotgun (WGS) entry which is preliminary data.</text>
</comment>
<dbReference type="RefSeq" id="WP_254166142.1">
    <property type="nucleotide sequence ID" value="NZ_JAHESF010000019.1"/>
</dbReference>
<sequence length="822" mass="93048">MIRNYLVVALRNFQRQKFFAFLNMFGLALGLASAILIFLYVSDELQYDVMHPYYNDTYRIGTTWSNPNGQTFDNTVAPGYFIRQLKEDRSEVMKAIRIEYIGYPTSLHHKTTDKIILTEQIRWAEPGFDEILDFELVRGNRAKMFDNPNSMIISESGARRLFGDADPMDQVISVKHNFATQGREINVVITGVYRDYPSNSHFKPHYILNINALRAVVENFDIYMEGSRFQGNVSWFESYIVLQPGASVAPVRAALQDYAQHMALSDSATVAAGWKLTAFVTPLSELHFDQKNLWEDSTKGDKKYLTIFSAIALLILLIACINYMNLATARSARRAKEVGLRKSLGSGRREIARQFLYESSLMTIGSLLIALLLVIIFLQPFNQLAHKTFTLASLLDPYMIAIMLVIIVFMAVVSGSYPAFYLSAFRPVEVLKGQAVRGIGAEVFRKSLVAVQYTVSLVLIISTFVVIRQMNHMQNTKLNEQGSQLLSIRYGGTAPDSKFAAFKQAVLEDKDIEHVTMANHLPRLNYFGWIGAEVKFPELTDKSLQWNQLNVEFDFAKTYQLEFVAGRDFDAANLADSSSVILNEAAVKALNQPIEKIMGTSVTEVRFNNNNRTFKVIGVVKDFPFRSMHQSIEPLMLNPHLHFIDKIAYVKLPVGKFQEKIQAIEKKWKEIFPAIGFDYWFVSDEFNRMYLNEGRVASLAKSFAVLAVLITVLGAFGLASYTAEQKTKEVGIRKVLGAEVRQVVAMFVWLFLRIFFMASIVAIPLAYLLAVYWLKDFVYQSALNPLIFILSLVGLLVITLVTVGYEIARAARANPVSSLRRE</sequence>
<feature type="transmembrane region" description="Helical" evidence="6">
    <location>
        <begin position="398"/>
        <end position="422"/>
    </location>
</feature>
<feature type="domain" description="ABC3 transporter permease C-terminal" evidence="7">
    <location>
        <begin position="310"/>
        <end position="423"/>
    </location>
</feature>
<evidence type="ECO:0000256" key="5">
    <source>
        <dbReference type="ARBA" id="ARBA00023136"/>
    </source>
</evidence>
<dbReference type="Pfam" id="PF12704">
    <property type="entry name" value="MacB_PCD"/>
    <property type="match status" value="2"/>
</dbReference>
<protein>
    <submittedName>
        <fullName evidence="9">ABC transporter permease</fullName>
    </submittedName>
</protein>
<evidence type="ECO:0000256" key="4">
    <source>
        <dbReference type="ARBA" id="ARBA00022989"/>
    </source>
</evidence>
<dbReference type="EMBL" id="JAHESF010000019">
    <property type="protein sequence ID" value="MBT1698956.1"/>
    <property type="molecule type" value="Genomic_DNA"/>
</dbReference>
<evidence type="ECO:0000256" key="2">
    <source>
        <dbReference type="ARBA" id="ARBA00022475"/>
    </source>
</evidence>
<evidence type="ECO:0000256" key="1">
    <source>
        <dbReference type="ARBA" id="ARBA00004651"/>
    </source>
</evidence>
<feature type="transmembrane region" description="Helical" evidence="6">
    <location>
        <begin position="786"/>
        <end position="808"/>
    </location>
</feature>
<dbReference type="GO" id="GO:0005886">
    <property type="term" value="C:plasma membrane"/>
    <property type="evidence" value="ECO:0007669"/>
    <property type="project" value="UniProtKB-SubCell"/>
</dbReference>
<dbReference type="InterPro" id="IPR025857">
    <property type="entry name" value="MacB_PCD"/>
</dbReference>
<dbReference type="PANTHER" id="PTHR30572">
    <property type="entry name" value="MEMBRANE COMPONENT OF TRANSPORTER-RELATED"/>
    <property type="match status" value="1"/>
</dbReference>
<comment type="subcellular location">
    <subcellularLocation>
        <location evidence="1">Cell membrane</location>
        <topology evidence="1">Multi-pass membrane protein</topology>
    </subcellularLocation>
</comment>
<accession>A0AAP2DM87</accession>
<dbReference type="InterPro" id="IPR050250">
    <property type="entry name" value="Macrolide_Exporter_MacB"/>
</dbReference>
<keyword evidence="10" id="KW-1185">Reference proteome</keyword>
<evidence type="ECO:0000259" key="8">
    <source>
        <dbReference type="Pfam" id="PF12704"/>
    </source>
</evidence>
<dbReference type="PANTHER" id="PTHR30572:SF18">
    <property type="entry name" value="ABC-TYPE MACROLIDE FAMILY EXPORT SYSTEM PERMEASE COMPONENT 2"/>
    <property type="match status" value="1"/>
</dbReference>
<feature type="domain" description="ABC3 transporter permease C-terminal" evidence="7">
    <location>
        <begin position="702"/>
        <end position="815"/>
    </location>
</feature>
<evidence type="ECO:0000256" key="3">
    <source>
        <dbReference type="ARBA" id="ARBA00022692"/>
    </source>
</evidence>
<evidence type="ECO:0000313" key="10">
    <source>
        <dbReference type="Proteomes" id="UP001319200"/>
    </source>
</evidence>
<feature type="domain" description="MacB-like periplasmic core" evidence="8">
    <location>
        <begin position="21"/>
        <end position="257"/>
    </location>
</feature>
<keyword evidence="2" id="KW-1003">Cell membrane</keyword>
<name>A0AAP2DM87_9BACT</name>
<gene>
    <name evidence="9" type="ORF">KK083_18830</name>
</gene>
<dbReference type="Pfam" id="PF02687">
    <property type="entry name" value="FtsX"/>
    <property type="match status" value="2"/>
</dbReference>
<proteinExistence type="predicted"/>
<reference evidence="9 10" key="1">
    <citation type="submission" date="2021-05" db="EMBL/GenBank/DDBJ databases">
        <title>A Polyphasic approach of four new species of the genus Ohtaekwangia: Ohtaekwangia histidinii sp. nov., Ohtaekwangia cretensis sp. nov., Ohtaekwangia indiensis sp. nov., Ohtaekwangia reichenbachii sp. nov. from diverse environment.</title>
        <authorList>
            <person name="Octaviana S."/>
        </authorList>
    </citation>
    <scope>NUCLEOTIDE SEQUENCE [LARGE SCALE GENOMIC DNA]</scope>
    <source>
        <strain evidence="9 10">PWU4</strain>
    </source>
</reference>
<dbReference type="Proteomes" id="UP001319200">
    <property type="component" value="Unassembled WGS sequence"/>
</dbReference>
<feature type="transmembrane region" description="Helical" evidence="6">
    <location>
        <begin position="703"/>
        <end position="723"/>
    </location>
</feature>
<feature type="transmembrane region" description="Helical" evidence="6">
    <location>
        <begin position="744"/>
        <end position="774"/>
    </location>
</feature>
<dbReference type="AlphaFoldDB" id="A0AAP2DM87"/>
<dbReference type="GO" id="GO:0022857">
    <property type="term" value="F:transmembrane transporter activity"/>
    <property type="evidence" value="ECO:0007669"/>
    <property type="project" value="TreeGrafter"/>
</dbReference>
<feature type="transmembrane region" description="Helical" evidence="6">
    <location>
        <begin position="304"/>
        <end position="326"/>
    </location>
</feature>
<feature type="domain" description="MacB-like periplasmic core" evidence="8">
    <location>
        <begin position="457"/>
        <end position="627"/>
    </location>
</feature>
<keyword evidence="5 6" id="KW-0472">Membrane</keyword>